<feature type="signal peptide" evidence="2">
    <location>
        <begin position="1"/>
        <end position="23"/>
    </location>
</feature>
<evidence type="ECO:0000313" key="3">
    <source>
        <dbReference type="EMBL" id="ADG77734.1"/>
    </source>
</evidence>
<evidence type="ECO:0000256" key="2">
    <source>
        <dbReference type="SAM" id="SignalP"/>
    </source>
</evidence>
<dbReference type="EMBL" id="CP001966">
    <property type="protein sequence ID" value="ADG77734.1"/>
    <property type="molecule type" value="Genomic_DNA"/>
</dbReference>
<accession>D5UVE4</accession>
<reference evidence="4" key="1">
    <citation type="submission" date="2010-03" db="EMBL/GenBank/DDBJ databases">
        <title>The complete chromosome of Tsukamurella paurometabola DSM 20162.</title>
        <authorList>
            <consortium name="US DOE Joint Genome Institute (JGI-PGF)"/>
            <person name="Lucas S."/>
            <person name="Copeland A."/>
            <person name="Lapidus A."/>
            <person name="Glavina del Rio T."/>
            <person name="Dalin E."/>
            <person name="Tice H."/>
            <person name="Bruce D."/>
            <person name="Goodwin L."/>
            <person name="Pitluck S."/>
            <person name="Kyrpides N."/>
            <person name="Mavromatis K."/>
            <person name="Ivanova N."/>
            <person name="Mikhailova N."/>
            <person name="Munk A.C."/>
            <person name="Brettin T."/>
            <person name="Detter J.C."/>
            <person name="Tapia R."/>
            <person name="Han C."/>
            <person name="Larimer F."/>
            <person name="Land M."/>
            <person name="Hauser L."/>
            <person name="Markowitz V."/>
            <person name="Cheng J.-F."/>
            <person name="Hugenholtz P."/>
            <person name="Woyke T."/>
            <person name="Wu D."/>
            <person name="Jando M."/>
            <person name="Brambilla E."/>
            <person name="Klenk H.-P."/>
            <person name="Eisen J.A."/>
        </authorList>
    </citation>
    <scope>NUCLEOTIDE SEQUENCE [LARGE SCALE GENOMIC DNA]</scope>
    <source>
        <strain evidence="4">ATCC 8368 / DSM 20162 / CCUG 35730 / CIP 100753 / JCM 10117 / KCTC 9821 / NBRC 16120 / NCIMB 702349 / NCTC 13040</strain>
    </source>
</reference>
<keyword evidence="4" id="KW-1185">Reference proteome</keyword>
<feature type="region of interest" description="Disordered" evidence="1">
    <location>
        <begin position="102"/>
        <end position="124"/>
    </location>
</feature>
<gene>
    <name evidence="3" type="ordered locus">Tpau_1102</name>
</gene>
<feature type="chain" id="PRO_5039009170" evidence="2">
    <location>
        <begin position="24"/>
        <end position="124"/>
    </location>
</feature>
<keyword evidence="2" id="KW-0732">Signal</keyword>
<evidence type="ECO:0000256" key="1">
    <source>
        <dbReference type="SAM" id="MobiDB-lite"/>
    </source>
</evidence>
<dbReference type="RefSeq" id="WP_013125772.1">
    <property type="nucleotide sequence ID" value="NC_014158.1"/>
</dbReference>
<protein>
    <submittedName>
        <fullName evidence="3">Uncharacterized protein</fullName>
    </submittedName>
</protein>
<sequence length="124" mass="12654">MSIITKAFSGAILAGILASGVSAVVAPAANAEPAQCADWRNVTAASSDTNAEKAGIAAIKVYTERGGKDGAAGAQLGAAIMEFFNACDGTITGEIKKALDSMNTQEIQKSREESLKNNPVRPGI</sequence>
<name>D5UVE4_TSUPD</name>
<dbReference type="HOGENOM" id="CLU_2002904_0_0_11"/>
<reference evidence="3 4" key="2">
    <citation type="journal article" date="2011" name="Stand. Genomic Sci.">
        <title>Complete genome sequence of Tsukamurella paurometabola type strain (no. 33).</title>
        <authorList>
            <person name="Munk A.C."/>
            <person name="Lapidus A."/>
            <person name="Lucas S."/>
            <person name="Nolan M."/>
            <person name="Tice H."/>
            <person name="Cheng J.F."/>
            <person name="Del Rio T.G."/>
            <person name="Goodwin L."/>
            <person name="Pitluck S."/>
            <person name="Liolios K."/>
            <person name="Huntemann M."/>
            <person name="Ivanova N."/>
            <person name="Mavromatis K."/>
            <person name="Mikhailova N."/>
            <person name="Pati A."/>
            <person name="Chen A."/>
            <person name="Palaniappan K."/>
            <person name="Tapia R."/>
            <person name="Han C."/>
            <person name="Land M."/>
            <person name="Hauser L."/>
            <person name="Chang Y.J."/>
            <person name="Jeffries C.D."/>
            <person name="Brettin T."/>
            <person name="Yasawong M."/>
            <person name="Brambilla E.M."/>
            <person name="Rohde M."/>
            <person name="Sikorski J."/>
            <person name="Goker M."/>
            <person name="Detter J.C."/>
            <person name="Woyke T."/>
            <person name="Bristow J."/>
            <person name="Eisen J.A."/>
            <person name="Markowitz V."/>
            <person name="Hugenholtz P."/>
            <person name="Kyrpides N.C."/>
            <person name="Klenk H.P."/>
        </authorList>
    </citation>
    <scope>NUCLEOTIDE SEQUENCE [LARGE SCALE GENOMIC DNA]</scope>
    <source>
        <strain evidence="4">ATCC 8368 / DSM 20162 / CCUG 35730 / CIP 100753 / JCM 10117 / KCTC 9821 / NBRC 16120 / NCIMB 702349 / NCTC 13040</strain>
    </source>
</reference>
<evidence type="ECO:0000313" key="4">
    <source>
        <dbReference type="Proteomes" id="UP000001213"/>
    </source>
</evidence>
<dbReference type="KEGG" id="tpr:Tpau_1102"/>
<dbReference type="Proteomes" id="UP000001213">
    <property type="component" value="Chromosome"/>
</dbReference>
<organism evidence="3 4">
    <name type="scientific">Tsukamurella paurometabola (strain ATCC 8368 / DSM 20162 / CCUG 35730 / CIP 100753 / JCM 10117 / KCTC 9821 / NBRC 16120 / NCIMB 702349 / NCTC 13040)</name>
    <name type="common">Corynebacterium paurometabolum</name>
    <dbReference type="NCBI Taxonomy" id="521096"/>
    <lineage>
        <taxon>Bacteria</taxon>
        <taxon>Bacillati</taxon>
        <taxon>Actinomycetota</taxon>
        <taxon>Actinomycetes</taxon>
        <taxon>Mycobacteriales</taxon>
        <taxon>Tsukamurellaceae</taxon>
        <taxon>Tsukamurella</taxon>
    </lineage>
</organism>
<proteinExistence type="predicted"/>
<dbReference type="AlphaFoldDB" id="D5UVE4"/>